<comment type="caution">
    <text evidence="2">The sequence shown here is derived from an EMBL/GenBank/DDBJ whole genome shotgun (WGS) entry which is preliminary data.</text>
</comment>
<reference evidence="2" key="2">
    <citation type="submission" date="2021-08" db="EMBL/GenBank/DDBJ databases">
        <authorList>
            <person name="Tani A."/>
            <person name="Ola A."/>
            <person name="Ogura Y."/>
            <person name="Katsura K."/>
            <person name="Hayashi T."/>
        </authorList>
    </citation>
    <scope>NUCLEOTIDE SEQUENCE</scope>
    <source>
        <strain evidence="2">DSM 14458</strain>
    </source>
</reference>
<dbReference type="Gene3D" id="3.40.960.10">
    <property type="entry name" value="VSR Endonuclease"/>
    <property type="match status" value="1"/>
</dbReference>
<feature type="domain" description="DUF559" evidence="1">
    <location>
        <begin position="273"/>
        <end position="337"/>
    </location>
</feature>
<dbReference type="SUPFAM" id="SSF52980">
    <property type="entry name" value="Restriction endonuclease-like"/>
    <property type="match status" value="1"/>
</dbReference>
<evidence type="ECO:0000313" key="2">
    <source>
        <dbReference type="EMBL" id="GJE78237.1"/>
    </source>
</evidence>
<keyword evidence="3" id="KW-1185">Reference proteome</keyword>
<evidence type="ECO:0000313" key="3">
    <source>
        <dbReference type="Proteomes" id="UP001055093"/>
    </source>
</evidence>
<protein>
    <recommendedName>
        <fullName evidence="1">DUF559 domain-containing protein</fullName>
    </recommendedName>
</protein>
<dbReference type="Pfam" id="PF04480">
    <property type="entry name" value="DUF559"/>
    <property type="match status" value="1"/>
</dbReference>
<evidence type="ECO:0000259" key="1">
    <source>
        <dbReference type="Pfam" id="PF04480"/>
    </source>
</evidence>
<sequence length="348" mass="38198">MAARRWLNGSRPPLHGFGLRPSLYPDDAARPQITVSDLVRGIVRLRPGQRMVVVGIDREGVGALVSEAVDGDRSALLVSGEKPLAPQAIIDRLLDDLAELALARWPHWPAPVGDAEPIAEAPWLKAASKRARLGRLPRFHRLARELEFTRLLTVIDPAGIVLIWEVDPASTQRARPVIEALEWCTRHGAALVVALTVPPAETTPYDRILYGAVDLVRAEPAAVARFIAPAGTHPASAIERRVAAALELDAELAGLFACNAAVPVGDWGVRPRVDLLCRTHRVVVELDGPEHRSEPKFSNDRHRDYELLTAGYLVLRLTNDQVAADLPLAIEKIRAVVRLRRGTTEEER</sequence>
<proteinExistence type="predicted"/>
<name>A0ABQ4V1E4_9HYPH</name>
<dbReference type="InterPro" id="IPR007569">
    <property type="entry name" value="DUF559"/>
</dbReference>
<dbReference type="EMBL" id="BPRE01000022">
    <property type="protein sequence ID" value="GJE78237.1"/>
    <property type="molecule type" value="Genomic_DNA"/>
</dbReference>
<dbReference type="Proteomes" id="UP001055093">
    <property type="component" value="Unassembled WGS sequence"/>
</dbReference>
<gene>
    <name evidence="2" type="ORF">BGCPKDLD_4851</name>
</gene>
<organism evidence="2 3">
    <name type="scientific">Methylorubrum suomiense</name>
    <dbReference type="NCBI Taxonomy" id="144191"/>
    <lineage>
        <taxon>Bacteria</taxon>
        <taxon>Pseudomonadati</taxon>
        <taxon>Pseudomonadota</taxon>
        <taxon>Alphaproteobacteria</taxon>
        <taxon>Hyphomicrobiales</taxon>
        <taxon>Methylobacteriaceae</taxon>
        <taxon>Methylorubrum</taxon>
    </lineage>
</organism>
<accession>A0ABQ4V1E4</accession>
<reference evidence="2" key="1">
    <citation type="journal article" date="2021" name="Front. Microbiol.">
        <title>Comprehensive Comparative Genomics and Phenotyping of Methylobacterium Species.</title>
        <authorList>
            <person name="Alessa O."/>
            <person name="Ogura Y."/>
            <person name="Fujitani Y."/>
            <person name="Takami H."/>
            <person name="Hayashi T."/>
            <person name="Sahin N."/>
            <person name="Tani A."/>
        </authorList>
    </citation>
    <scope>NUCLEOTIDE SEQUENCE</scope>
    <source>
        <strain evidence="2">DSM 14458</strain>
    </source>
</reference>
<dbReference type="InterPro" id="IPR011335">
    <property type="entry name" value="Restrct_endonuc-II-like"/>
</dbReference>